<reference evidence="8 9" key="1">
    <citation type="submission" date="2020-08" db="EMBL/GenBank/DDBJ databases">
        <title>Genomic Encyclopedia of Type Strains, Phase IV (KMG-IV): sequencing the most valuable type-strain genomes for metagenomic binning, comparative biology and taxonomic classification.</title>
        <authorList>
            <person name="Goeker M."/>
        </authorList>
    </citation>
    <scope>NUCLEOTIDE SEQUENCE [LARGE SCALE GENOMIC DNA]</scope>
    <source>
        <strain evidence="8 9">DSM 29568</strain>
    </source>
</reference>
<feature type="active site" description="Proton acceptor" evidence="5">
    <location>
        <position position="62"/>
    </location>
</feature>
<dbReference type="GO" id="GO:0000271">
    <property type="term" value="P:polysaccharide biosynthetic process"/>
    <property type="evidence" value="ECO:0007669"/>
    <property type="project" value="TreeGrafter"/>
</dbReference>
<comment type="function">
    <text evidence="2 7">Catalyzes the epimerization of the C3' and C5'positions of dTDP-6-deoxy-D-xylo-4-hexulose, forming dTDP-6-deoxy-L-lyxo-4-hexulose.</text>
</comment>
<keyword evidence="7 8" id="KW-0413">Isomerase</keyword>
<evidence type="ECO:0000256" key="7">
    <source>
        <dbReference type="RuleBase" id="RU364069"/>
    </source>
</evidence>
<feature type="active site" description="Proton donor" evidence="5">
    <location>
        <position position="132"/>
    </location>
</feature>
<evidence type="ECO:0000256" key="2">
    <source>
        <dbReference type="ARBA" id="ARBA00001997"/>
    </source>
</evidence>
<protein>
    <recommendedName>
        <fullName evidence="4 7">dTDP-4-dehydrorhamnose 3,5-epimerase</fullName>
        <ecNumber evidence="3 7">5.1.3.13</ecNumber>
    </recommendedName>
    <alternativeName>
        <fullName evidence="7">Thymidine diphospho-4-keto-rhamnose 3,5-epimerase</fullName>
    </alternativeName>
</protein>
<dbReference type="RefSeq" id="WP_183476482.1">
    <property type="nucleotide sequence ID" value="NZ_JACIFO010000002.1"/>
</dbReference>
<evidence type="ECO:0000256" key="4">
    <source>
        <dbReference type="ARBA" id="ARBA00019595"/>
    </source>
</evidence>
<evidence type="ECO:0000313" key="8">
    <source>
        <dbReference type="EMBL" id="MBB4118421.1"/>
    </source>
</evidence>
<evidence type="ECO:0000256" key="5">
    <source>
        <dbReference type="PIRSR" id="PIRSR600888-1"/>
    </source>
</evidence>
<dbReference type="AlphaFoldDB" id="A0A840EMX3"/>
<sequence>MTIEKTPLEGCFLIKPKVFKDNRGLFFESYNQQVFQGKVGFAPNFVQDNQALSKYGSVRGLHLQKGEFAQAKLVRAIQGEILDVVVDVRPGSTTFGQVYCVVLSGENNYQLYIPRGFAHGYSTLSEKAIFAYKCDNFYAKHAESGIIYNDTTLAIDWGIPAAEMIISDKDKILPTFEAFKTTL</sequence>
<dbReference type="NCBIfam" id="TIGR01221">
    <property type="entry name" value="rmlC"/>
    <property type="match status" value="1"/>
</dbReference>
<dbReference type="InterPro" id="IPR000888">
    <property type="entry name" value="RmlC-like"/>
</dbReference>
<dbReference type="GO" id="GO:0019305">
    <property type="term" value="P:dTDP-rhamnose biosynthetic process"/>
    <property type="evidence" value="ECO:0007669"/>
    <property type="project" value="UniProtKB-UniRule"/>
</dbReference>
<proteinExistence type="inferred from homology"/>
<dbReference type="GO" id="GO:0005829">
    <property type="term" value="C:cytosol"/>
    <property type="evidence" value="ECO:0007669"/>
    <property type="project" value="TreeGrafter"/>
</dbReference>
<dbReference type="Gene3D" id="2.60.120.10">
    <property type="entry name" value="Jelly Rolls"/>
    <property type="match status" value="1"/>
</dbReference>
<dbReference type="InterPro" id="IPR011051">
    <property type="entry name" value="RmlC_Cupin_sf"/>
</dbReference>
<feature type="site" description="Participates in a stacking interaction with the thymidine ring of dTDP-4-oxo-6-deoxyglucose" evidence="6">
    <location>
        <position position="138"/>
    </location>
</feature>
<dbReference type="EMBL" id="JACIFO010000002">
    <property type="protein sequence ID" value="MBB4118421.1"/>
    <property type="molecule type" value="Genomic_DNA"/>
</dbReference>
<comment type="similarity">
    <text evidence="7">Belongs to the dTDP-4-dehydrorhamnose 3,5-epimerase family.</text>
</comment>
<dbReference type="PANTHER" id="PTHR21047:SF2">
    <property type="entry name" value="THYMIDINE DIPHOSPHO-4-KETO-RHAMNOSE 3,5-EPIMERASE"/>
    <property type="match status" value="1"/>
</dbReference>
<comment type="catalytic activity">
    <reaction evidence="1 7">
        <text>dTDP-4-dehydro-6-deoxy-alpha-D-glucose = dTDP-4-dehydro-beta-L-rhamnose</text>
        <dbReference type="Rhea" id="RHEA:16969"/>
        <dbReference type="ChEBI" id="CHEBI:57649"/>
        <dbReference type="ChEBI" id="CHEBI:62830"/>
        <dbReference type="EC" id="5.1.3.13"/>
    </reaction>
</comment>
<evidence type="ECO:0000256" key="1">
    <source>
        <dbReference type="ARBA" id="ARBA00001298"/>
    </source>
</evidence>
<dbReference type="CDD" id="cd00438">
    <property type="entry name" value="cupin_RmlC"/>
    <property type="match status" value="1"/>
</dbReference>
<dbReference type="InterPro" id="IPR014710">
    <property type="entry name" value="RmlC-like_jellyroll"/>
</dbReference>
<evidence type="ECO:0000256" key="3">
    <source>
        <dbReference type="ARBA" id="ARBA00012098"/>
    </source>
</evidence>
<dbReference type="Pfam" id="PF00908">
    <property type="entry name" value="dTDP_sugar_isom"/>
    <property type="match status" value="1"/>
</dbReference>
<dbReference type="UniPathway" id="UPA00124"/>
<dbReference type="PANTHER" id="PTHR21047">
    <property type="entry name" value="DTDP-6-DEOXY-D-GLUCOSE-3,5 EPIMERASE"/>
    <property type="match status" value="1"/>
</dbReference>
<comment type="subunit">
    <text evidence="7">Homodimer.</text>
</comment>
<evidence type="ECO:0000313" key="9">
    <source>
        <dbReference type="Proteomes" id="UP000553034"/>
    </source>
</evidence>
<dbReference type="EC" id="5.1.3.13" evidence="3 7"/>
<gene>
    <name evidence="8" type="ORF">GGR32_000695</name>
</gene>
<name>A0A840EMX3_9FLAO</name>
<accession>A0A840EMX3</accession>
<comment type="caution">
    <text evidence="8">The sequence shown here is derived from an EMBL/GenBank/DDBJ whole genome shotgun (WGS) entry which is preliminary data.</text>
</comment>
<dbReference type="Proteomes" id="UP000553034">
    <property type="component" value="Unassembled WGS sequence"/>
</dbReference>
<comment type="pathway">
    <text evidence="7">Carbohydrate biosynthesis; dTDP-L-rhamnose biosynthesis.</text>
</comment>
<evidence type="ECO:0000256" key="6">
    <source>
        <dbReference type="PIRSR" id="PIRSR600888-3"/>
    </source>
</evidence>
<keyword evidence="9" id="KW-1185">Reference proteome</keyword>
<organism evidence="8 9">
    <name type="scientific">Mesonia hippocampi</name>
    <dbReference type="NCBI Taxonomy" id="1628250"/>
    <lineage>
        <taxon>Bacteria</taxon>
        <taxon>Pseudomonadati</taxon>
        <taxon>Bacteroidota</taxon>
        <taxon>Flavobacteriia</taxon>
        <taxon>Flavobacteriales</taxon>
        <taxon>Flavobacteriaceae</taxon>
        <taxon>Mesonia</taxon>
    </lineage>
</organism>
<dbReference type="GO" id="GO:0008830">
    <property type="term" value="F:dTDP-4-dehydrorhamnose 3,5-epimerase activity"/>
    <property type="evidence" value="ECO:0007669"/>
    <property type="project" value="UniProtKB-UniRule"/>
</dbReference>
<dbReference type="SUPFAM" id="SSF51182">
    <property type="entry name" value="RmlC-like cupins"/>
    <property type="match status" value="1"/>
</dbReference>